<dbReference type="Proteomes" id="UP001597263">
    <property type="component" value="Unassembled WGS sequence"/>
</dbReference>
<reference evidence="2" key="1">
    <citation type="journal article" date="2019" name="Int. J. Syst. Evol. Microbiol.">
        <title>The Global Catalogue of Microorganisms (GCM) 10K type strain sequencing project: providing services to taxonomists for standard genome sequencing and annotation.</title>
        <authorList>
            <consortium name="The Broad Institute Genomics Platform"/>
            <consortium name="The Broad Institute Genome Sequencing Center for Infectious Disease"/>
            <person name="Wu L."/>
            <person name="Ma J."/>
        </authorList>
    </citation>
    <scope>NUCLEOTIDE SEQUENCE [LARGE SCALE GENOMIC DNA]</scope>
    <source>
        <strain evidence="2">CCUG 49584</strain>
    </source>
</reference>
<keyword evidence="2" id="KW-1185">Reference proteome</keyword>
<comment type="caution">
    <text evidence="1">The sequence shown here is derived from an EMBL/GenBank/DDBJ whole genome shotgun (WGS) entry which is preliminary data.</text>
</comment>
<dbReference type="RefSeq" id="WP_289388728.1">
    <property type="nucleotide sequence ID" value="NZ_JAUCBM010000018.1"/>
</dbReference>
<evidence type="ECO:0000313" key="2">
    <source>
        <dbReference type="Proteomes" id="UP001597263"/>
    </source>
</evidence>
<name>A0ABW3UZC9_9HYPH</name>
<accession>A0ABW3UZC9</accession>
<proteinExistence type="predicted"/>
<gene>
    <name evidence="1" type="ORF">ACFQ35_00195</name>
</gene>
<evidence type="ECO:0000313" key="1">
    <source>
        <dbReference type="EMBL" id="MFD1225609.1"/>
    </source>
</evidence>
<organism evidence="1 2">
    <name type="scientific">Pseudochrobactrum kiredjianiae</name>
    <dbReference type="NCBI Taxonomy" id="386305"/>
    <lineage>
        <taxon>Bacteria</taxon>
        <taxon>Pseudomonadati</taxon>
        <taxon>Pseudomonadota</taxon>
        <taxon>Alphaproteobacteria</taxon>
        <taxon>Hyphomicrobiales</taxon>
        <taxon>Brucellaceae</taxon>
        <taxon>Pseudochrobactrum</taxon>
    </lineage>
</organism>
<protein>
    <submittedName>
        <fullName evidence="1">Uncharacterized protein</fullName>
    </submittedName>
</protein>
<dbReference type="EMBL" id="JBHTMA010000001">
    <property type="protein sequence ID" value="MFD1225609.1"/>
    <property type="molecule type" value="Genomic_DNA"/>
</dbReference>
<sequence length="102" mass="11735">MELTSQHEFYAITHRQLGEIIIEIYPNFSDAINDFWAFEKAFSQSANDNESHELTLHNASASLPENLIFLSDKVKMAYLNSSEYENLVNAKLLQKLHVSQKC</sequence>